<dbReference type="PANTHER" id="PTHR22926">
    <property type="entry name" value="PHOSPHO-N-ACETYLMURAMOYL-PENTAPEPTIDE-TRANSFERASE"/>
    <property type="match status" value="1"/>
</dbReference>
<feature type="transmembrane region" description="Helical" evidence="7">
    <location>
        <begin position="200"/>
        <end position="222"/>
    </location>
</feature>
<keyword evidence="5 7" id="KW-1133">Transmembrane helix</keyword>
<keyword evidence="7 9" id="KW-0460">Magnesium</keyword>
<feature type="transmembrane region" description="Helical" evidence="7">
    <location>
        <begin position="234"/>
        <end position="252"/>
    </location>
</feature>
<dbReference type="AlphaFoldDB" id="A0A6V8NQX1"/>
<dbReference type="GO" id="GO:0051301">
    <property type="term" value="P:cell division"/>
    <property type="evidence" value="ECO:0007669"/>
    <property type="project" value="UniProtKB-KW"/>
</dbReference>
<comment type="catalytic activity">
    <reaction evidence="7">
        <text>UDP-N-acetyl-alpha-D-muramoyl-L-alanyl-gamma-D-glutamyl-meso-2,6-diaminopimeloyl-D-alanyl-D-alanine + di-trans,octa-cis-undecaprenyl phosphate = di-trans,octa-cis-undecaprenyl diphospho-N-acetyl-alpha-D-muramoyl-L-alanyl-D-glutamyl-meso-2,6-diaminopimeloyl-D-alanyl-D-alanine + UMP</text>
        <dbReference type="Rhea" id="RHEA:28386"/>
        <dbReference type="ChEBI" id="CHEBI:57865"/>
        <dbReference type="ChEBI" id="CHEBI:60392"/>
        <dbReference type="ChEBI" id="CHEBI:61386"/>
        <dbReference type="ChEBI" id="CHEBI:61387"/>
        <dbReference type="EC" id="2.7.8.13"/>
    </reaction>
</comment>
<dbReference type="InterPro" id="IPR018480">
    <property type="entry name" value="PNAcMuramoyl-5peptid_Trfase_CS"/>
</dbReference>
<evidence type="ECO:0000256" key="5">
    <source>
        <dbReference type="ARBA" id="ARBA00022989"/>
    </source>
</evidence>
<evidence type="ECO:0000256" key="2">
    <source>
        <dbReference type="ARBA" id="ARBA00005583"/>
    </source>
</evidence>
<dbReference type="EMBL" id="BLRV01000002">
    <property type="protein sequence ID" value="GFP20806.1"/>
    <property type="molecule type" value="Genomic_DNA"/>
</dbReference>
<sequence length="328" mass="35785">MGGILFSALVAGALSLFLSPLWIKYQTRRRMGQKIRIDGPKTHMVKSGTPTMGGVVVIIASSTAFLLFGHYSKEALVALFAYILCGLVGLGDDIISIRRERALGLRARTKLISQLVISVIFGYLAVEVLGLSTAISVPLTNLSLDLGFLYYPFIFLVLAATTNALYLTDGLDGLAAGSTALIMGIFMIIAFQQWRHMEVSYAQDIAILSAAVVGASTGFLWFNSAPANIFMGDTGSLSLGGIIAVTAILLKIELLLPIIGGLLVLEAASVIIQVVSYKLFKKRVFKMAPLHHHFELLDWPEFKVIIRFWMICVVFVAIGYVIFFMELI</sequence>
<dbReference type="NCBIfam" id="TIGR00445">
    <property type="entry name" value="mraY"/>
    <property type="match status" value="1"/>
</dbReference>
<evidence type="ECO:0000256" key="9">
    <source>
        <dbReference type="PIRSR" id="PIRSR600715-1"/>
    </source>
</evidence>
<dbReference type="InterPro" id="IPR000715">
    <property type="entry name" value="Glycosyl_transferase_4"/>
</dbReference>
<feature type="transmembrane region" description="Helical" evidence="7">
    <location>
        <begin position="75"/>
        <end position="95"/>
    </location>
</feature>
<dbReference type="UniPathway" id="UPA00219"/>
<feature type="transmembrane region" description="Helical" evidence="7">
    <location>
        <begin position="258"/>
        <end position="280"/>
    </location>
</feature>
<evidence type="ECO:0000313" key="11">
    <source>
        <dbReference type="Proteomes" id="UP000580051"/>
    </source>
</evidence>
<comment type="similarity">
    <text evidence="2 7">Belongs to the glycosyltransferase 4 family. MraY subfamily.</text>
</comment>
<dbReference type="GO" id="GO:0046872">
    <property type="term" value="F:metal ion binding"/>
    <property type="evidence" value="ECO:0007669"/>
    <property type="project" value="UniProtKB-KW"/>
</dbReference>
<comment type="function">
    <text evidence="7">Catalyzes the initial step of the lipid cycle reactions in the biosynthesis of the cell wall peptidoglycan: transfers peptidoglycan precursor phospho-MurNAc-pentapeptide from UDP-MurNAc-pentapeptide onto the lipid carrier undecaprenyl phosphate, yielding undecaprenyl-pyrophosphoryl-MurNAc-pentapeptide, known as lipid I.</text>
</comment>
<keyword evidence="6 7" id="KW-0472">Membrane</keyword>
<feature type="transmembrane region" description="Helical" evidence="7">
    <location>
        <begin position="44"/>
        <end position="69"/>
    </location>
</feature>
<dbReference type="PROSITE" id="PS01347">
    <property type="entry name" value="MRAY_1"/>
    <property type="match status" value="1"/>
</dbReference>
<feature type="transmembrane region" description="Helical" evidence="7">
    <location>
        <begin position="149"/>
        <end position="167"/>
    </location>
</feature>
<dbReference type="RefSeq" id="WP_176225955.1">
    <property type="nucleotide sequence ID" value="NZ_BLRV01000002.1"/>
</dbReference>
<dbReference type="InterPro" id="IPR003524">
    <property type="entry name" value="PNAcMuramoyl-5peptid_Trfase"/>
</dbReference>
<keyword evidence="7 9" id="KW-0479">Metal-binding</keyword>
<dbReference type="Proteomes" id="UP000580051">
    <property type="component" value="Unassembled WGS sequence"/>
</dbReference>
<feature type="transmembrane region" description="Helical" evidence="7">
    <location>
        <begin position="6"/>
        <end position="23"/>
    </location>
</feature>
<dbReference type="Pfam" id="PF00953">
    <property type="entry name" value="Glycos_transf_4"/>
    <property type="match status" value="1"/>
</dbReference>
<protein>
    <recommendedName>
        <fullName evidence="7 8">Phospho-N-acetylmuramoyl-pentapeptide-transferase</fullName>
        <ecNumber evidence="7 8">2.7.8.13</ecNumber>
    </recommendedName>
    <alternativeName>
        <fullName evidence="7">UDP-MurNAc-pentapeptide phosphotransferase</fullName>
    </alternativeName>
</protein>
<gene>
    <name evidence="7" type="primary">mraY</name>
    <name evidence="10" type="ORF">HKBW3S06_00033</name>
</gene>
<dbReference type="GO" id="GO:0009252">
    <property type="term" value="P:peptidoglycan biosynthetic process"/>
    <property type="evidence" value="ECO:0007669"/>
    <property type="project" value="UniProtKB-UniRule"/>
</dbReference>
<name>A0A6V8NQX1_9ACTN</name>
<dbReference type="Pfam" id="PF10555">
    <property type="entry name" value="MraY_sig1"/>
    <property type="match status" value="1"/>
</dbReference>
<dbReference type="HAMAP" id="MF_00038">
    <property type="entry name" value="MraY"/>
    <property type="match status" value="1"/>
</dbReference>
<dbReference type="PANTHER" id="PTHR22926:SF5">
    <property type="entry name" value="PHOSPHO-N-ACETYLMURAMOYL-PENTAPEPTIDE-TRANSFERASE HOMOLOG"/>
    <property type="match status" value="1"/>
</dbReference>
<evidence type="ECO:0000256" key="1">
    <source>
        <dbReference type="ARBA" id="ARBA00004141"/>
    </source>
</evidence>
<keyword evidence="7" id="KW-0961">Cell wall biogenesis/degradation</keyword>
<dbReference type="GO" id="GO:0005886">
    <property type="term" value="C:plasma membrane"/>
    <property type="evidence" value="ECO:0007669"/>
    <property type="project" value="UniProtKB-SubCell"/>
</dbReference>
<reference evidence="10 11" key="1">
    <citation type="journal article" date="2020" name="Front. Microbiol.">
        <title>Single-cell genomics of novel Actinobacteria with the Wood-Ljungdahl pathway discovered in a serpentinizing system.</title>
        <authorList>
            <person name="Merino N."/>
            <person name="Kawai M."/>
            <person name="Boyd E.S."/>
            <person name="Colman D.R."/>
            <person name="McGlynn S.E."/>
            <person name="Nealson K.H."/>
            <person name="Kurokawa K."/>
            <person name="Hongoh Y."/>
        </authorList>
    </citation>
    <scope>NUCLEOTIDE SEQUENCE [LARGE SCALE GENOMIC DNA]</scope>
    <source>
        <strain evidence="10 11">S06</strain>
    </source>
</reference>
<evidence type="ECO:0000256" key="8">
    <source>
        <dbReference type="NCBIfam" id="TIGR00445"/>
    </source>
</evidence>
<keyword evidence="7" id="KW-0133">Cell shape</keyword>
<keyword evidence="7" id="KW-1003">Cell membrane</keyword>
<organism evidence="10 11">
    <name type="scientific">Candidatus Hakubella thermalkaliphila</name>
    <dbReference type="NCBI Taxonomy" id="2754717"/>
    <lineage>
        <taxon>Bacteria</taxon>
        <taxon>Bacillati</taxon>
        <taxon>Actinomycetota</taxon>
        <taxon>Actinomycetota incertae sedis</taxon>
        <taxon>Candidatus Hakubellales</taxon>
        <taxon>Candidatus Hakubellaceae</taxon>
        <taxon>Candidatus Hakubella</taxon>
    </lineage>
</organism>
<dbReference type="GO" id="GO:0008963">
    <property type="term" value="F:phospho-N-acetylmuramoyl-pentapeptide-transferase activity"/>
    <property type="evidence" value="ECO:0007669"/>
    <property type="project" value="UniProtKB-UniRule"/>
</dbReference>
<feature type="binding site" evidence="9">
    <location>
        <position position="233"/>
    </location>
    <ligand>
        <name>Mg(2+)</name>
        <dbReference type="ChEBI" id="CHEBI:18420"/>
    </ligand>
</feature>
<dbReference type="GO" id="GO:0008360">
    <property type="term" value="P:regulation of cell shape"/>
    <property type="evidence" value="ECO:0007669"/>
    <property type="project" value="UniProtKB-KW"/>
</dbReference>
<keyword evidence="3 7" id="KW-0808">Transferase</keyword>
<keyword evidence="7" id="KW-0573">Peptidoglycan synthesis</keyword>
<dbReference type="CDD" id="cd06852">
    <property type="entry name" value="GT_MraY"/>
    <property type="match status" value="1"/>
</dbReference>
<keyword evidence="7" id="KW-0131">Cell cycle</keyword>
<proteinExistence type="inferred from homology"/>
<evidence type="ECO:0000256" key="3">
    <source>
        <dbReference type="ARBA" id="ARBA00022679"/>
    </source>
</evidence>
<feature type="transmembrane region" description="Helical" evidence="7">
    <location>
        <begin position="174"/>
        <end position="194"/>
    </location>
</feature>
<keyword evidence="4 7" id="KW-0812">Transmembrane</keyword>
<comment type="pathway">
    <text evidence="7">Cell wall biogenesis; peptidoglycan biosynthesis.</text>
</comment>
<comment type="caution">
    <text evidence="10">The sequence shown here is derived from an EMBL/GenBank/DDBJ whole genome shotgun (WGS) entry which is preliminary data.</text>
</comment>
<evidence type="ECO:0000256" key="6">
    <source>
        <dbReference type="ARBA" id="ARBA00023136"/>
    </source>
</evidence>
<feature type="transmembrane region" description="Helical" evidence="7">
    <location>
        <begin position="115"/>
        <end position="137"/>
    </location>
</feature>
<evidence type="ECO:0000313" key="10">
    <source>
        <dbReference type="EMBL" id="GFP20806.1"/>
    </source>
</evidence>
<comment type="subcellular location">
    <subcellularLocation>
        <location evidence="7">Cell membrane</location>
        <topology evidence="7">Multi-pass membrane protein</topology>
    </subcellularLocation>
    <subcellularLocation>
        <location evidence="1">Membrane</location>
        <topology evidence="1">Multi-pass membrane protein</topology>
    </subcellularLocation>
</comment>
<dbReference type="GO" id="GO:0071555">
    <property type="term" value="P:cell wall organization"/>
    <property type="evidence" value="ECO:0007669"/>
    <property type="project" value="UniProtKB-KW"/>
</dbReference>
<evidence type="ECO:0000256" key="4">
    <source>
        <dbReference type="ARBA" id="ARBA00022692"/>
    </source>
</evidence>
<feature type="transmembrane region" description="Helical" evidence="7">
    <location>
        <begin position="304"/>
        <end position="325"/>
    </location>
</feature>
<accession>A0A6V8NQX1</accession>
<comment type="cofactor">
    <cofactor evidence="7 9">
        <name>Mg(2+)</name>
        <dbReference type="ChEBI" id="CHEBI:18420"/>
    </cofactor>
</comment>
<keyword evidence="7" id="KW-0132">Cell division</keyword>
<evidence type="ECO:0000256" key="7">
    <source>
        <dbReference type="HAMAP-Rule" id="MF_00038"/>
    </source>
</evidence>
<dbReference type="EC" id="2.7.8.13" evidence="7 8"/>